<protein>
    <submittedName>
        <fullName evidence="1">Uncharacterized protein</fullName>
    </submittedName>
</protein>
<name>A0A397MFX7_ECTOL</name>
<sequence length="215" mass="23385">MAFSLSHLLLINADVFVLLSDVLQGRQRAGGAHPRSCLARNHTAGPHPSSVNVQALGEGLPGLIMEAQLLPQADSSRYRINARKAGRVSGVGGSRCRRERPGSDVEVVRHWRALKINTKGFALVIPLLPPRARERGAVKLPHSPVVRLVFMAWGQGFAAPVLPFAGTVELFRRAGSAAPDPEPSGEWVRVMRPSTLPEPCRSRYRIALIVQMSSK</sequence>
<gene>
    <name evidence="1" type="ORF">DFO61_3102</name>
</gene>
<dbReference type="Proteomes" id="UP000265836">
    <property type="component" value="Unassembled WGS sequence"/>
</dbReference>
<dbReference type="AlphaFoldDB" id="A0A397MFX7"/>
<organism evidence="1 2">
    <name type="scientific">Ectopseudomonas oleovorans</name>
    <name type="common">Pseudomonas oleovorans</name>
    <dbReference type="NCBI Taxonomy" id="301"/>
    <lineage>
        <taxon>Bacteria</taxon>
        <taxon>Pseudomonadati</taxon>
        <taxon>Pseudomonadota</taxon>
        <taxon>Gammaproteobacteria</taxon>
        <taxon>Pseudomonadales</taxon>
        <taxon>Pseudomonadaceae</taxon>
        <taxon>Ectopseudomonas</taxon>
    </lineage>
</organism>
<evidence type="ECO:0000313" key="2">
    <source>
        <dbReference type="Proteomes" id="UP000265836"/>
    </source>
</evidence>
<accession>A0A397MFX7</accession>
<reference evidence="1 2" key="1">
    <citation type="submission" date="2018-08" db="EMBL/GenBank/DDBJ databases">
        <title>Genome sequencing of rice bacterial endophytes.</title>
        <authorList>
            <person name="Venturi V."/>
        </authorList>
    </citation>
    <scope>NUCLEOTIDE SEQUENCE [LARGE SCALE GENOMIC DNA]</scope>
    <source>
        <strain evidence="1 2">E1205</strain>
    </source>
</reference>
<comment type="caution">
    <text evidence="1">The sequence shown here is derived from an EMBL/GenBank/DDBJ whole genome shotgun (WGS) entry which is preliminary data.</text>
</comment>
<proteinExistence type="predicted"/>
<evidence type="ECO:0000313" key="1">
    <source>
        <dbReference type="EMBL" id="RIA22423.1"/>
    </source>
</evidence>
<dbReference type="EMBL" id="QXDA01000004">
    <property type="protein sequence ID" value="RIA22423.1"/>
    <property type="molecule type" value="Genomic_DNA"/>
</dbReference>